<dbReference type="SUPFAM" id="SSF54373">
    <property type="entry name" value="FAD-linked reductases, C-terminal domain"/>
    <property type="match status" value="1"/>
</dbReference>
<dbReference type="EMBL" id="JASBNA010000009">
    <property type="protein sequence ID" value="KAK7689145.1"/>
    <property type="molecule type" value="Genomic_DNA"/>
</dbReference>
<feature type="domain" description="FAD-binding" evidence="5">
    <location>
        <begin position="12"/>
        <end position="223"/>
    </location>
</feature>
<feature type="transmembrane region" description="Helical" evidence="4">
    <location>
        <begin position="9"/>
        <end position="28"/>
    </location>
</feature>
<dbReference type="Proteomes" id="UP001385951">
    <property type="component" value="Unassembled WGS sequence"/>
</dbReference>
<evidence type="ECO:0000259" key="5">
    <source>
        <dbReference type="Pfam" id="PF01494"/>
    </source>
</evidence>
<keyword evidence="4" id="KW-0472">Membrane</keyword>
<dbReference type="InterPro" id="IPR036188">
    <property type="entry name" value="FAD/NAD-bd_sf"/>
</dbReference>
<name>A0AAW0G6R7_9APHY</name>
<dbReference type="PANTHER" id="PTHR46720:SF3">
    <property type="entry name" value="FAD-BINDING DOMAIN-CONTAINING PROTEIN-RELATED"/>
    <property type="match status" value="1"/>
</dbReference>
<evidence type="ECO:0000256" key="2">
    <source>
        <dbReference type="ARBA" id="ARBA00022827"/>
    </source>
</evidence>
<dbReference type="GO" id="GO:0016491">
    <property type="term" value="F:oxidoreductase activity"/>
    <property type="evidence" value="ECO:0007669"/>
    <property type="project" value="UniProtKB-KW"/>
</dbReference>
<dbReference type="InterPro" id="IPR002938">
    <property type="entry name" value="FAD-bd"/>
</dbReference>
<evidence type="ECO:0000313" key="7">
    <source>
        <dbReference type="Proteomes" id="UP001385951"/>
    </source>
</evidence>
<accession>A0AAW0G6R7</accession>
<dbReference type="AlphaFoldDB" id="A0AAW0G6R7"/>
<dbReference type="GO" id="GO:0071949">
    <property type="term" value="F:FAD binding"/>
    <property type="evidence" value="ECO:0007669"/>
    <property type="project" value="InterPro"/>
</dbReference>
<keyword evidence="4" id="KW-1133">Transmembrane helix</keyword>
<dbReference type="Pfam" id="PF01494">
    <property type="entry name" value="FAD_binding_3"/>
    <property type="match status" value="2"/>
</dbReference>
<reference evidence="6 7" key="1">
    <citation type="submission" date="2022-09" db="EMBL/GenBank/DDBJ databases">
        <authorList>
            <person name="Palmer J.M."/>
        </authorList>
    </citation>
    <scope>NUCLEOTIDE SEQUENCE [LARGE SCALE GENOMIC DNA]</scope>
    <source>
        <strain evidence="6 7">DSM 7382</strain>
    </source>
</reference>
<evidence type="ECO:0000256" key="4">
    <source>
        <dbReference type="SAM" id="Phobius"/>
    </source>
</evidence>
<comment type="caution">
    <text evidence="6">The sequence shown here is derived from an EMBL/GenBank/DDBJ whole genome shotgun (WGS) entry which is preliminary data.</text>
</comment>
<protein>
    <recommendedName>
        <fullName evidence="5">FAD-binding domain-containing protein</fullName>
    </recommendedName>
</protein>
<sequence>MASTHHNDVLRIAICGGGIGGLSLALVLKTFSRNKKLLVDLYEAGTSFTEIGAGINLWHRSRYILDQLGIDDSLKTRSFSPPMKVRRSNTPDGILYYESQTPGDVTSVTLHRREMLSLLVEGLGFGTEPDSFIATHFSKRLTGYDQDPSGVTLHFQDGSTAHAHVLVGADGISSATRKTMYTQLAEHASVTDPDRADDLMTNGTPIWAGIHIYRFLIDAAKIRAVEPNHASLSQSTVWGGEGIHVVTYPISPTIINAAMCVDIPGGFGTLLSEHTKVPVAKKEITQLTEGWEEDLQLLIKNAGDVVRWSVSQVRPLPQFVDGRVALLGDSAHAMVPYAGAGAGQAIEDAYILGLLLSQPSVNTSNIADVLKIYDTIRKPFSQDVANRSTRMGKFFQLHPDHLPSCVDFEKARQGDRAELEKLGNAIDDVWSFHYTEMPSEDWKRAKGMLDEMLHNNGRR</sequence>
<dbReference type="GO" id="GO:0044550">
    <property type="term" value="P:secondary metabolite biosynthetic process"/>
    <property type="evidence" value="ECO:0007669"/>
    <property type="project" value="TreeGrafter"/>
</dbReference>
<dbReference type="InterPro" id="IPR051104">
    <property type="entry name" value="FAD_monoxygenase"/>
</dbReference>
<keyword evidence="4" id="KW-0812">Transmembrane</keyword>
<proteinExistence type="predicted"/>
<feature type="domain" description="FAD-binding" evidence="5">
    <location>
        <begin position="314"/>
        <end position="387"/>
    </location>
</feature>
<evidence type="ECO:0000256" key="1">
    <source>
        <dbReference type="ARBA" id="ARBA00022630"/>
    </source>
</evidence>
<dbReference type="SUPFAM" id="SSF51905">
    <property type="entry name" value="FAD/NAD(P)-binding domain"/>
    <property type="match status" value="1"/>
</dbReference>
<keyword evidence="3" id="KW-0560">Oxidoreductase</keyword>
<gene>
    <name evidence="6" type="ORF">QCA50_007836</name>
</gene>
<keyword evidence="1" id="KW-0285">Flavoprotein</keyword>
<organism evidence="6 7">
    <name type="scientific">Cerrena zonata</name>
    <dbReference type="NCBI Taxonomy" id="2478898"/>
    <lineage>
        <taxon>Eukaryota</taxon>
        <taxon>Fungi</taxon>
        <taxon>Dikarya</taxon>
        <taxon>Basidiomycota</taxon>
        <taxon>Agaricomycotina</taxon>
        <taxon>Agaricomycetes</taxon>
        <taxon>Polyporales</taxon>
        <taxon>Cerrenaceae</taxon>
        <taxon>Cerrena</taxon>
    </lineage>
</organism>
<dbReference type="PRINTS" id="PR00420">
    <property type="entry name" value="RNGMNOXGNASE"/>
</dbReference>
<evidence type="ECO:0000256" key="3">
    <source>
        <dbReference type="ARBA" id="ARBA00023002"/>
    </source>
</evidence>
<dbReference type="Gene3D" id="3.50.50.60">
    <property type="entry name" value="FAD/NAD(P)-binding domain"/>
    <property type="match status" value="1"/>
</dbReference>
<evidence type="ECO:0000313" key="6">
    <source>
        <dbReference type="EMBL" id="KAK7689145.1"/>
    </source>
</evidence>
<keyword evidence="7" id="KW-1185">Reference proteome</keyword>
<keyword evidence="2" id="KW-0274">FAD</keyword>
<dbReference type="PANTHER" id="PTHR46720">
    <property type="entry name" value="HYDROXYLASE, PUTATIVE (AFU_ORTHOLOGUE AFUA_3G01460)-RELATED"/>
    <property type="match status" value="1"/>
</dbReference>